<feature type="non-terminal residue" evidence="4">
    <location>
        <position position="899"/>
    </location>
</feature>
<feature type="compositionally biased region" description="Basic residues" evidence="1">
    <location>
        <begin position="61"/>
        <end position="71"/>
    </location>
</feature>
<dbReference type="OrthoDB" id="6364622at2759"/>
<evidence type="ECO:0000256" key="2">
    <source>
        <dbReference type="SAM" id="Phobius"/>
    </source>
</evidence>
<dbReference type="Proteomes" id="UP001151699">
    <property type="component" value="Chromosome C"/>
</dbReference>
<feature type="non-terminal residue" evidence="4">
    <location>
        <position position="1"/>
    </location>
</feature>
<keyword evidence="2" id="KW-0812">Transmembrane</keyword>
<feature type="compositionally biased region" description="Polar residues" evidence="1">
    <location>
        <begin position="72"/>
        <end position="81"/>
    </location>
</feature>
<accession>A0A9Q0RWJ5</accession>
<feature type="region of interest" description="Disordered" evidence="1">
    <location>
        <begin position="698"/>
        <end position="719"/>
    </location>
</feature>
<evidence type="ECO:0000256" key="1">
    <source>
        <dbReference type="SAM" id="MobiDB-lite"/>
    </source>
</evidence>
<feature type="compositionally biased region" description="Polar residues" evidence="1">
    <location>
        <begin position="863"/>
        <end position="882"/>
    </location>
</feature>
<keyword evidence="5" id="KW-1185">Reference proteome</keyword>
<keyword evidence="2" id="KW-1133">Transmembrane helix</keyword>
<dbReference type="AlphaFoldDB" id="A0A9Q0RWJ5"/>
<feature type="compositionally biased region" description="Basic and acidic residues" evidence="1">
    <location>
        <begin position="540"/>
        <end position="550"/>
    </location>
</feature>
<dbReference type="EMBL" id="WJQU01000004">
    <property type="protein sequence ID" value="KAJ6634973.1"/>
    <property type="molecule type" value="Genomic_DNA"/>
</dbReference>
<evidence type="ECO:0000313" key="5">
    <source>
        <dbReference type="Proteomes" id="UP001151699"/>
    </source>
</evidence>
<feature type="compositionally biased region" description="Basic and acidic residues" evidence="1">
    <location>
        <begin position="698"/>
        <end position="707"/>
    </location>
</feature>
<comment type="caution">
    <text evidence="4">The sequence shown here is derived from an EMBL/GenBank/DDBJ whole genome shotgun (WGS) entry which is preliminary data.</text>
</comment>
<gene>
    <name evidence="4" type="ORF">Bhyg_13555</name>
</gene>
<feature type="region of interest" description="Disordered" evidence="1">
    <location>
        <begin position="850"/>
        <end position="882"/>
    </location>
</feature>
<feature type="region of interest" description="Disordered" evidence="1">
    <location>
        <begin position="356"/>
        <end position="396"/>
    </location>
</feature>
<sequence length="899" mass="101464">FKVTWLTIIVLFILPEKDIIKAQNTDLAIEESRAWRRQDIVPAELPSIMQPPEEFIQEPMRRRRRKRKRRPQQQQEPSYQLNDDRTNYWQGEMEEDQDSENSGITVSVNGVKGIQNINTEVWHNENDRSRISYPNRNEFVQSMSYRKPYVVPKKDDGSNVGTSASDLKNLLKNSGGLSLSEILQKQNLSLDDLLKGKQNAYKVLQSTVAPTPTEATKGVRRIPGVKRPASTVSAIEHPNVLQLEKANENQPTRRLPSFSRTKPDAASPDTEDTVPTISIYNVKDEEETSAKSDNKPNIYETVTIANTNIRGSLGNRRLPASNTSEKPKPIKEVVSRIRPDLTNSNSRRRLLPIKLRSSINSNTTTPANTRQDTKERLPPRYGNVPKLGATVSPDRTKGMNELSHVPIESTTDVEVILSTTTFMASTAAPISSTTEQHKEIVKDIVESSEAYEEMEATTILPLIDEDLSADEEEKFMYSSEEDIKDILEKSQPQINSILEEFALYNSGRKAVAAIEDLFEDAPGGEQELFQEFTSRSDKMTVTDRTNELPKKSTNSIQKENSEKRAKLDVTERNPSLFYDITSLRTTDDKTDILELLDDRRGGSRLTKVLEARNMSLEELLEHRRRGSSQLHLAEIINNKTKPRTEVNAADKLDIVAAFENFPNFNLPNVKSVKPDDVRTDSDGSSYFTSIINIKPTDEIGKEGRSLKSDPSIKPVPPTNNYRPWKTINYPSQDVNFVDSIKKDIISSSRILPFDDDILQIENEIARSHDFVDLELSGHGFKPNSIPVDNASIPVAVRSAIIASASIVGVCLIIFILIFATCRWRQKQKKKLNYTENFQTVRGRLPILTRNSTASSSTKRSSSPNVFTTMGSRSSKLNTMDPNSPEVQEYLYDAMRKSFR</sequence>
<feature type="region of interest" description="Disordered" evidence="1">
    <location>
        <begin position="46"/>
        <end position="87"/>
    </location>
</feature>
<feature type="compositionally biased region" description="Low complexity" evidence="1">
    <location>
        <begin position="850"/>
        <end position="862"/>
    </location>
</feature>
<protein>
    <submittedName>
        <fullName evidence="4">Uncharacterized protein</fullName>
    </submittedName>
</protein>
<evidence type="ECO:0000256" key="3">
    <source>
        <dbReference type="SAM" id="SignalP"/>
    </source>
</evidence>
<reference evidence="4" key="1">
    <citation type="submission" date="2022-07" db="EMBL/GenBank/DDBJ databases">
        <authorList>
            <person name="Trinca V."/>
            <person name="Uliana J.V.C."/>
            <person name="Torres T.T."/>
            <person name="Ward R.J."/>
            <person name="Monesi N."/>
        </authorList>
    </citation>
    <scope>NUCLEOTIDE SEQUENCE</scope>
    <source>
        <strain evidence="4">HSMRA1968</strain>
        <tissue evidence="4">Whole embryos</tissue>
    </source>
</reference>
<feature type="chain" id="PRO_5040315218" evidence="3">
    <location>
        <begin position="23"/>
        <end position="899"/>
    </location>
</feature>
<keyword evidence="2" id="KW-0472">Membrane</keyword>
<evidence type="ECO:0000313" key="4">
    <source>
        <dbReference type="EMBL" id="KAJ6634973.1"/>
    </source>
</evidence>
<proteinExistence type="predicted"/>
<feature type="region of interest" description="Disordered" evidence="1">
    <location>
        <begin position="241"/>
        <end position="295"/>
    </location>
</feature>
<feature type="region of interest" description="Disordered" evidence="1">
    <location>
        <begin position="540"/>
        <end position="562"/>
    </location>
</feature>
<organism evidence="4 5">
    <name type="scientific">Pseudolycoriella hygida</name>
    <dbReference type="NCBI Taxonomy" id="35572"/>
    <lineage>
        <taxon>Eukaryota</taxon>
        <taxon>Metazoa</taxon>
        <taxon>Ecdysozoa</taxon>
        <taxon>Arthropoda</taxon>
        <taxon>Hexapoda</taxon>
        <taxon>Insecta</taxon>
        <taxon>Pterygota</taxon>
        <taxon>Neoptera</taxon>
        <taxon>Endopterygota</taxon>
        <taxon>Diptera</taxon>
        <taxon>Nematocera</taxon>
        <taxon>Sciaroidea</taxon>
        <taxon>Sciaridae</taxon>
        <taxon>Pseudolycoriella</taxon>
    </lineage>
</organism>
<feature type="transmembrane region" description="Helical" evidence="2">
    <location>
        <begin position="799"/>
        <end position="821"/>
    </location>
</feature>
<feature type="compositionally biased region" description="Polar residues" evidence="1">
    <location>
        <begin position="357"/>
        <end position="370"/>
    </location>
</feature>
<name>A0A9Q0RWJ5_9DIPT</name>
<keyword evidence="3" id="KW-0732">Signal</keyword>
<feature type="signal peptide" evidence="3">
    <location>
        <begin position="1"/>
        <end position="22"/>
    </location>
</feature>